<feature type="domain" description="C2H2-type" evidence="2">
    <location>
        <begin position="40"/>
        <end position="63"/>
    </location>
</feature>
<feature type="compositionally biased region" description="Basic and acidic residues" evidence="1">
    <location>
        <begin position="811"/>
        <end position="820"/>
    </location>
</feature>
<feature type="compositionally biased region" description="Basic residues" evidence="1">
    <location>
        <begin position="612"/>
        <end position="631"/>
    </location>
</feature>
<feature type="region of interest" description="Disordered" evidence="1">
    <location>
        <begin position="402"/>
        <end position="465"/>
    </location>
</feature>
<dbReference type="AlphaFoldDB" id="A0A811L531"/>
<evidence type="ECO:0000256" key="1">
    <source>
        <dbReference type="SAM" id="MobiDB-lite"/>
    </source>
</evidence>
<feature type="domain" description="C2H2-type" evidence="2">
    <location>
        <begin position="503"/>
        <end position="526"/>
    </location>
</feature>
<comment type="caution">
    <text evidence="3">The sequence shown here is derived from an EMBL/GenBank/DDBJ whole genome shotgun (WGS) entry which is preliminary data.</text>
</comment>
<feature type="domain" description="C2H2-type" evidence="2">
    <location>
        <begin position="348"/>
        <end position="373"/>
    </location>
</feature>
<dbReference type="Proteomes" id="UP000783686">
    <property type="component" value="Unassembled WGS sequence"/>
</dbReference>
<reference evidence="3" key="1">
    <citation type="submission" date="2020-09" db="EMBL/GenBank/DDBJ databases">
        <authorList>
            <person name="Kikuchi T."/>
        </authorList>
    </citation>
    <scope>NUCLEOTIDE SEQUENCE</scope>
    <source>
        <strain evidence="3">SH1</strain>
    </source>
</reference>
<feature type="domain" description="C2H2-type" evidence="2">
    <location>
        <begin position="317"/>
        <end position="338"/>
    </location>
</feature>
<feature type="region of interest" description="Disordered" evidence="1">
    <location>
        <begin position="593"/>
        <end position="632"/>
    </location>
</feature>
<feature type="region of interest" description="Disordered" evidence="1">
    <location>
        <begin position="165"/>
        <end position="192"/>
    </location>
</feature>
<protein>
    <recommendedName>
        <fullName evidence="2">C2H2-type domain-containing protein</fullName>
    </recommendedName>
</protein>
<feature type="compositionally biased region" description="Low complexity" evidence="1">
    <location>
        <begin position="176"/>
        <end position="189"/>
    </location>
</feature>
<feature type="region of interest" description="Disordered" evidence="1">
    <location>
        <begin position="757"/>
        <end position="826"/>
    </location>
</feature>
<feature type="compositionally biased region" description="Basic and acidic residues" evidence="1">
    <location>
        <begin position="165"/>
        <end position="175"/>
    </location>
</feature>
<dbReference type="OrthoDB" id="5844122at2759"/>
<dbReference type="InterPro" id="IPR013087">
    <property type="entry name" value="Znf_C2H2_type"/>
</dbReference>
<feature type="domain" description="C2H2-type" evidence="2">
    <location>
        <begin position="69"/>
        <end position="91"/>
    </location>
</feature>
<feature type="compositionally biased region" description="Low complexity" evidence="1">
    <location>
        <begin position="595"/>
        <end position="611"/>
    </location>
</feature>
<accession>A0A811L531</accession>
<sequence>MNSLNELSLLGPRNGTSSQVSPSWSVPLMSNEFNTPVCVFRCSECPLVKNSCEDLEIHIKIEHLNWLPFQCTLCSSKRASDNQMREHVLSHHRVSEYTYTYVDNPAAKRLLQNSIDRALSGAIQQMVNRRIQALQQKNGGVLPSTSSGNAEQKRKNLHDILSRTLSHENDGEDRNSSSSLSPAESNASATATVVSKNSANLNEHPEDLITNEQEIDFNTQLTNLFQNNTQDYDDDCSDNVSSSLLKTLGLSTTDKQEEDEVDPDKLIQNVSSLFNVNFDNFMNNQNNKKPALNIHGRVIKRRPGNSTQCVSKKRVLGECTKCQKPVTAGARQMHMFYHLGKDENTYRFKCKFDDCDVEHYRKDQMENHMSKQHGRIDHDMMLDRSNELYERVQKLSMELLGTVGNHPGPNAARAQAAYNKMQAEKEETRKRKANDDEDDKPNPLDLLSQVYSPATSERSTPKVVRPGNEENLECRLCHKFIVNRTRGFHILWHLCNDLGIIRYCCKLCDYKHERPQSVSTHGKKEHGTEDVVEDSLSKYEEEVKSMSKACFGLEQLFSKESRRRKIPKQSSEDKFDDLSDIAAPSGLSLFEGALTTSKKPNTTPTTTSSSTGKKRLSARRFGVRKGTKSKKQRQEMVKLREISMMIGGAAYFKKKSTESVICEDCGKQVVTRLSQHAYGHMENCPLYLCPLCEMGDPCRAMVIKHLKDFHDSTANPTDNRIKHAQDIKMTIKRCFPDIFVDAKVPTQADLDKLKTSLGLSDHDLTGDGEEPQQEEESEEEREEQEEEQDDVENQDEVKMEEEVFGEIEGPDLSKYEVGHEEEVEAV</sequence>
<feature type="compositionally biased region" description="Acidic residues" evidence="1">
    <location>
        <begin position="766"/>
        <end position="794"/>
    </location>
</feature>
<dbReference type="EMBL" id="CAJFDH010000005">
    <property type="protein sequence ID" value="CAD5223360.1"/>
    <property type="molecule type" value="Genomic_DNA"/>
</dbReference>
<organism evidence="3 4">
    <name type="scientific">Bursaphelenchus okinawaensis</name>
    <dbReference type="NCBI Taxonomy" id="465554"/>
    <lineage>
        <taxon>Eukaryota</taxon>
        <taxon>Metazoa</taxon>
        <taxon>Ecdysozoa</taxon>
        <taxon>Nematoda</taxon>
        <taxon>Chromadorea</taxon>
        <taxon>Rhabditida</taxon>
        <taxon>Tylenchina</taxon>
        <taxon>Tylenchomorpha</taxon>
        <taxon>Aphelenchoidea</taxon>
        <taxon>Aphelenchoididae</taxon>
        <taxon>Bursaphelenchus</taxon>
    </lineage>
</organism>
<dbReference type="EMBL" id="CAJFCW020000005">
    <property type="protein sequence ID" value="CAG9117632.1"/>
    <property type="molecule type" value="Genomic_DNA"/>
</dbReference>
<gene>
    <name evidence="3" type="ORF">BOKJ2_LOCUS10130</name>
</gene>
<feature type="compositionally biased region" description="Polar residues" evidence="1">
    <location>
        <begin position="449"/>
        <end position="458"/>
    </location>
</feature>
<evidence type="ECO:0000259" key="2">
    <source>
        <dbReference type="SMART" id="SM00355"/>
    </source>
</evidence>
<dbReference type="SMART" id="SM00355">
    <property type="entry name" value="ZnF_C2H2"/>
    <property type="match status" value="7"/>
</dbReference>
<dbReference type="Gene3D" id="3.30.160.60">
    <property type="entry name" value="Classic Zinc Finger"/>
    <property type="match status" value="1"/>
</dbReference>
<dbReference type="Proteomes" id="UP000614601">
    <property type="component" value="Unassembled WGS sequence"/>
</dbReference>
<feature type="domain" description="C2H2-type" evidence="2">
    <location>
        <begin position="660"/>
        <end position="680"/>
    </location>
</feature>
<evidence type="ECO:0000313" key="4">
    <source>
        <dbReference type="Proteomes" id="UP000614601"/>
    </source>
</evidence>
<evidence type="ECO:0000313" key="3">
    <source>
        <dbReference type="EMBL" id="CAD5223360.1"/>
    </source>
</evidence>
<proteinExistence type="predicted"/>
<keyword evidence="4" id="KW-1185">Reference proteome</keyword>
<feature type="domain" description="C2H2-type" evidence="2">
    <location>
        <begin position="687"/>
        <end position="710"/>
    </location>
</feature>
<name>A0A811L531_9BILA</name>